<feature type="transmembrane region" description="Helical" evidence="12">
    <location>
        <begin position="190"/>
        <end position="213"/>
    </location>
</feature>
<evidence type="ECO:0000256" key="1">
    <source>
        <dbReference type="ARBA" id="ARBA00004651"/>
    </source>
</evidence>
<dbReference type="FunCoup" id="A0A402CXF5">
    <property type="interactions" value="116"/>
</dbReference>
<feature type="region of interest" description="Disordered" evidence="13">
    <location>
        <begin position="1"/>
        <end position="26"/>
    </location>
</feature>
<evidence type="ECO:0000256" key="10">
    <source>
        <dbReference type="ARBA" id="ARBA00023136"/>
    </source>
</evidence>
<keyword evidence="15" id="KW-1185">Reference proteome</keyword>
<evidence type="ECO:0000256" key="8">
    <source>
        <dbReference type="ARBA" id="ARBA00022927"/>
    </source>
</evidence>
<keyword evidence="9 12" id="KW-1133">Transmembrane helix</keyword>
<keyword evidence="10 12" id="KW-0472">Membrane</keyword>
<dbReference type="InterPro" id="IPR006136">
    <property type="entry name" value="FlhB"/>
</dbReference>
<sequence length="357" mass="39261">MPEGEEKSFAASPRKREEARKQGQVAKSPDLSTAAVLLALVSVMHVALPGVAGQSLISNIQSAFLFNPHDAEFNFNTVHIWQMRALLWTGRIVVPALLIATVLGVVANVGQVGFAVTPEAMAPKWDRVNPINGLKRLFSARGFVELAKGIAKMAIVAGICYSVIRDALADGTIIKLMGVSLPVTMSAVGAILWTIGIRVSVWLFLLAAADYAYQKYDLEKNLKMTLTEVKDEMKQSEGDPQMKAKVRKMQREMAGKRMMKDVPTADVVVTNPTHFAVALKYDEASGAPIVVAKGQDLIAQKIKEIARENRVPIVENKLLARRLHKVVEIGQQIPGDMYEAVAQVLAFVYRTYGRRRR</sequence>
<protein>
    <recommendedName>
        <fullName evidence="3 12">Flagellar biosynthetic protein FlhB</fullName>
    </recommendedName>
</protein>
<keyword evidence="11 12" id="KW-1006">Bacterial flagellum protein export</keyword>
<dbReference type="Gene3D" id="6.10.250.2080">
    <property type="match status" value="1"/>
</dbReference>
<reference evidence="14 15" key="1">
    <citation type="journal article" date="2019" name="Int. J. Syst. Evol. Microbiol.">
        <title>Capsulimonas corticalis gen. nov., sp. nov., an aerobic capsulated bacterium, of a novel bacterial order, Capsulimonadales ord. nov., of the class Armatimonadia of the phylum Armatimonadetes.</title>
        <authorList>
            <person name="Li J."/>
            <person name="Kudo C."/>
            <person name="Tonouchi A."/>
        </authorList>
    </citation>
    <scope>NUCLEOTIDE SEQUENCE [LARGE SCALE GENOMIC DNA]</scope>
    <source>
        <strain evidence="14 15">AX-7</strain>
    </source>
</reference>
<name>A0A402CXF5_9BACT</name>
<comment type="function">
    <text evidence="12">Required for formation of the rod structure in the basal body of the flagellar apparatus. Together with FliI and FliH, may constitute the export apparatus of flagellin.</text>
</comment>
<dbReference type="GO" id="GO:0009306">
    <property type="term" value="P:protein secretion"/>
    <property type="evidence" value="ECO:0007669"/>
    <property type="project" value="InterPro"/>
</dbReference>
<dbReference type="InterPro" id="IPR029025">
    <property type="entry name" value="T3SS_substrate_exporter_C"/>
</dbReference>
<dbReference type="Gene3D" id="3.40.1690.10">
    <property type="entry name" value="secretion proteins EscU"/>
    <property type="match status" value="1"/>
</dbReference>
<dbReference type="PANTHER" id="PTHR30531">
    <property type="entry name" value="FLAGELLAR BIOSYNTHETIC PROTEIN FLHB"/>
    <property type="match status" value="1"/>
</dbReference>
<dbReference type="RefSeq" id="WP_119322017.1">
    <property type="nucleotide sequence ID" value="NZ_AP025739.1"/>
</dbReference>
<dbReference type="Pfam" id="PF01312">
    <property type="entry name" value="Bac_export_2"/>
    <property type="match status" value="1"/>
</dbReference>
<evidence type="ECO:0000256" key="13">
    <source>
        <dbReference type="SAM" id="MobiDB-lite"/>
    </source>
</evidence>
<gene>
    <name evidence="12" type="primary">flhB</name>
    <name evidence="14" type="ORF">CCAX7_43510</name>
</gene>
<evidence type="ECO:0000256" key="2">
    <source>
        <dbReference type="ARBA" id="ARBA00010690"/>
    </source>
</evidence>
<dbReference type="NCBIfam" id="TIGR00328">
    <property type="entry name" value="flhB"/>
    <property type="match status" value="1"/>
</dbReference>
<accession>A0A402CXF5</accession>
<dbReference type="PANTHER" id="PTHR30531:SF12">
    <property type="entry name" value="FLAGELLAR BIOSYNTHETIC PROTEIN FLHB"/>
    <property type="match status" value="1"/>
</dbReference>
<proteinExistence type="inferred from homology"/>
<dbReference type="FunFam" id="3.40.1690.10:FF:000001">
    <property type="entry name" value="Flagellar biosynthetic protein FlhB"/>
    <property type="match status" value="1"/>
</dbReference>
<dbReference type="KEGG" id="ccot:CCAX7_43510"/>
<evidence type="ECO:0000256" key="6">
    <source>
        <dbReference type="ARBA" id="ARBA00022692"/>
    </source>
</evidence>
<dbReference type="GO" id="GO:0005886">
    <property type="term" value="C:plasma membrane"/>
    <property type="evidence" value="ECO:0007669"/>
    <property type="project" value="UniProtKB-SubCell"/>
</dbReference>
<dbReference type="OrthoDB" id="9807950at2"/>
<comment type="subcellular location">
    <subcellularLocation>
        <location evidence="1">Cell membrane</location>
        <topology evidence="1">Multi-pass membrane protein</topology>
    </subcellularLocation>
</comment>
<evidence type="ECO:0000313" key="14">
    <source>
        <dbReference type="EMBL" id="BDI32300.1"/>
    </source>
</evidence>
<feature type="transmembrane region" description="Helical" evidence="12">
    <location>
        <begin position="92"/>
        <end position="116"/>
    </location>
</feature>
<organism evidence="14 15">
    <name type="scientific">Capsulimonas corticalis</name>
    <dbReference type="NCBI Taxonomy" id="2219043"/>
    <lineage>
        <taxon>Bacteria</taxon>
        <taxon>Bacillati</taxon>
        <taxon>Armatimonadota</taxon>
        <taxon>Armatimonadia</taxon>
        <taxon>Capsulimonadales</taxon>
        <taxon>Capsulimonadaceae</taxon>
        <taxon>Capsulimonas</taxon>
    </lineage>
</organism>
<dbReference type="InterPro" id="IPR006135">
    <property type="entry name" value="T3SS_substrate_exporter"/>
</dbReference>
<keyword evidence="7 12" id="KW-1005">Bacterial flagellum biogenesis</keyword>
<evidence type="ECO:0000256" key="9">
    <source>
        <dbReference type="ARBA" id="ARBA00022989"/>
    </source>
</evidence>
<feature type="compositionally biased region" description="Basic and acidic residues" evidence="13">
    <location>
        <begin position="1"/>
        <end position="21"/>
    </location>
</feature>
<dbReference type="GO" id="GO:0044780">
    <property type="term" value="P:bacterial-type flagellum assembly"/>
    <property type="evidence" value="ECO:0007669"/>
    <property type="project" value="InterPro"/>
</dbReference>
<dbReference type="EMBL" id="AP025739">
    <property type="protein sequence ID" value="BDI32300.1"/>
    <property type="molecule type" value="Genomic_DNA"/>
</dbReference>
<comment type="caution">
    <text evidence="12">Lacks conserved residue(s) required for the propagation of feature annotation.</text>
</comment>
<keyword evidence="8 12" id="KW-0653">Protein transport</keyword>
<keyword evidence="5 12" id="KW-1003">Cell membrane</keyword>
<keyword evidence="6 12" id="KW-0812">Transmembrane</keyword>
<dbReference type="AlphaFoldDB" id="A0A402CXF5"/>
<evidence type="ECO:0000256" key="5">
    <source>
        <dbReference type="ARBA" id="ARBA00022475"/>
    </source>
</evidence>
<dbReference type="Proteomes" id="UP000287394">
    <property type="component" value="Chromosome"/>
</dbReference>
<comment type="similarity">
    <text evidence="2 12">Belongs to the type III secretion exporter family.</text>
</comment>
<evidence type="ECO:0000256" key="12">
    <source>
        <dbReference type="RuleBase" id="RU364091"/>
    </source>
</evidence>
<dbReference type="PRINTS" id="PR00950">
    <property type="entry name" value="TYPE3IMSPROT"/>
</dbReference>
<evidence type="ECO:0000256" key="7">
    <source>
        <dbReference type="ARBA" id="ARBA00022795"/>
    </source>
</evidence>
<keyword evidence="4 12" id="KW-0813">Transport</keyword>
<dbReference type="SUPFAM" id="SSF160544">
    <property type="entry name" value="EscU C-terminal domain-like"/>
    <property type="match status" value="1"/>
</dbReference>
<evidence type="ECO:0000256" key="11">
    <source>
        <dbReference type="ARBA" id="ARBA00023225"/>
    </source>
</evidence>
<evidence type="ECO:0000313" key="15">
    <source>
        <dbReference type="Proteomes" id="UP000287394"/>
    </source>
</evidence>
<feature type="transmembrane region" description="Helical" evidence="12">
    <location>
        <begin position="31"/>
        <end position="52"/>
    </location>
</feature>
<evidence type="ECO:0000256" key="3">
    <source>
        <dbReference type="ARBA" id="ARBA00021622"/>
    </source>
</evidence>
<evidence type="ECO:0000256" key="4">
    <source>
        <dbReference type="ARBA" id="ARBA00022448"/>
    </source>
</evidence>